<dbReference type="SUPFAM" id="SSF50249">
    <property type="entry name" value="Nucleic acid-binding proteins"/>
    <property type="match status" value="1"/>
</dbReference>
<dbReference type="InterPro" id="IPR012340">
    <property type="entry name" value="NA-bd_OB-fold"/>
</dbReference>
<dbReference type="Gene3D" id="2.40.50.140">
    <property type="entry name" value="Nucleic acid-binding proteins"/>
    <property type="match status" value="1"/>
</dbReference>
<evidence type="ECO:0000313" key="2">
    <source>
        <dbReference type="Proteomes" id="UP000297946"/>
    </source>
</evidence>
<accession>A0A5R2ATF2</accession>
<dbReference type="EMBL" id="RQER01000008">
    <property type="protein sequence ID" value="TGJ99832.1"/>
    <property type="molecule type" value="Genomic_DNA"/>
</dbReference>
<dbReference type="Proteomes" id="UP000297946">
    <property type="component" value="Unassembled WGS sequence"/>
</dbReference>
<name>A0A5R2ATF2_9LEPT</name>
<protein>
    <submittedName>
        <fullName evidence="1">Cold shock domain-containing protein</fullName>
    </submittedName>
</protein>
<proteinExistence type="predicted"/>
<sequence>MPILTGRVRKYIPWNRDQNVGGYGFITDDSGTEYFFHAKYSNLTDEDFRVGLLVKFEIREGFDNKRGRLSQQASKVDRA</sequence>
<comment type="caution">
    <text evidence="1">The sequence shown here is derived from an EMBL/GenBank/DDBJ whole genome shotgun (WGS) entry which is preliminary data.</text>
</comment>
<gene>
    <name evidence="1" type="ORF">EHO57_13805</name>
</gene>
<reference evidence="1 2" key="1">
    <citation type="journal article" date="2019" name="PLoS Negl. Trop. Dis.">
        <title>Revisiting the worldwide diversity of Leptospira species in the environment.</title>
        <authorList>
            <person name="Vincent A.T."/>
            <person name="Schiettekatte O."/>
            <person name="Bourhy P."/>
            <person name="Veyrier F.J."/>
            <person name="Picardeau M."/>
        </authorList>
    </citation>
    <scope>NUCLEOTIDE SEQUENCE [LARGE SCALE GENOMIC DNA]</scope>
    <source>
        <strain evidence="1 2">SSW18</strain>
    </source>
</reference>
<organism evidence="1 2">
    <name type="scientific">Leptospira langatensis</name>
    <dbReference type="NCBI Taxonomy" id="2484983"/>
    <lineage>
        <taxon>Bacteria</taxon>
        <taxon>Pseudomonadati</taxon>
        <taxon>Spirochaetota</taxon>
        <taxon>Spirochaetia</taxon>
        <taxon>Leptospirales</taxon>
        <taxon>Leptospiraceae</taxon>
        <taxon>Leptospira</taxon>
    </lineage>
</organism>
<dbReference type="RefSeq" id="WP_135698339.1">
    <property type="nucleotide sequence ID" value="NZ_RQER01000008.1"/>
</dbReference>
<evidence type="ECO:0000313" key="1">
    <source>
        <dbReference type="EMBL" id="TGJ99832.1"/>
    </source>
</evidence>
<dbReference type="AlphaFoldDB" id="A0A5R2ATF2"/>